<evidence type="ECO:0000259" key="6">
    <source>
        <dbReference type="Pfam" id="PF03151"/>
    </source>
</evidence>
<accession>D7G1N0</accession>
<evidence type="ECO:0000256" key="3">
    <source>
        <dbReference type="ARBA" id="ARBA00022989"/>
    </source>
</evidence>
<keyword evidence="3 5" id="KW-1133">Transmembrane helix</keyword>
<evidence type="ECO:0000256" key="4">
    <source>
        <dbReference type="ARBA" id="ARBA00023136"/>
    </source>
</evidence>
<name>D7G1N0_ECTSI</name>
<evidence type="ECO:0000313" key="8">
    <source>
        <dbReference type="Proteomes" id="UP000002630"/>
    </source>
</evidence>
<feature type="transmembrane region" description="Helical" evidence="5">
    <location>
        <begin position="201"/>
        <end position="224"/>
    </location>
</feature>
<keyword evidence="4 5" id="KW-0472">Membrane</keyword>
<evidence type="ECO:0000256" key="5">
    <source>
        <dbReference type="SAM" id="Phobius"/>
    </source>
</evidence>
<feature type="transmembrane region" description="Helical" evidence="5">
    <location>
        <begin position="160"/>
        <end position="181"/>
    </location>
</feature>
<organism evidence="7 8">
    <name type="scientific">Ectocarpus siliculosus</name>
    <name type="common">Brown alga</name>
    <name type="synonym">Conferva siliculosa</name>
    <dbReference type="NCBI Taxonomy" id="2880"/>
    <lineage>
        <taxon>Eukaryota</taxon>
        <taxon>Sar</taxon>
        <taxon>Stramenopiles</taxon>
        <taxon>Ochrophyta</taxon>
        <taxon>PX clade</taxon>
        <taxon>Phaeophyceae</taxon>
        <taxon>Ectocarpales</taxon>
        <taxon>Ectocarpaceae</taxon>
        <taxon>Ectocarpus</taxon>
    </lineage>
</organism>
<proteinExistence type="predicted"/>
<gene>
    <name evidence="7" type="ORF">Esi_0453_0008</name>
</gene>
<feature type="transmembrane region" description="Helical" evidence="5">
    <location>
        <begin position="128"/>
        <end position="148"/>
    </location>
</feature>
<dbReference type="GO" id="GO:0016020">
    <property type="term" value="C:membrane"/>
    <property type="evidence" value="ECO:0007669"/>
    <property type="project" value="UniProtKB-SubCell"/>
</dbReference>
<comment type="subcellular location">
    <subcellularLocation>
        <location evidence="1">Membrane</location>
        <topology evidence="1">Multi-pass membrane protein</topology>
    </subcellularLocation>
</comment>
<feature type="domain" description="Sugar phosphate transporter" evidence="6">
    <location>
        <begin position="29"/>
        <end position="310"/>
    </location>
</feature>
<dbReference type="InterPro" id="IPR037185">
    <property type="entry name" value="EmrE-like"/>
</dbReference>
<evidence type="ECO:0000256" key="1">
    <source>
        <dbReference type="ARBA" id="ARBA00004141"/>
    </source>
</evidence>
<dbReference type="OrthoDB" id="6418713at2759"/>
<reference evidence="7 8" key="1">
    <citation type="journal article" date="2010" name="Nature">
        <title>The Ectocarpus genome and the independent evolution of multicellularity in brown algae.</title>
        <authorList>
            <person name="Cock J.M."/>
            <person name="Sterck L."/>
            <person name="Rouze P."/>
            <person name="Scornet D."/>
            <person name="Allen A.E."/>
            <person name="Amoutzias G."/>
            <person name="Anthouard V."/>
            <person name="Artiguenave F."/>
            <person name="Aury J.M."/>
            <person name="Badger J.H."/>
            <person name="Beszteri B."/>
            <person name="Billiau K."/>
            <person name="Bonnet E."/>
            <person name="Bothwell J.H."/>
            <person name="Bowler C."/>
            <person name="Boyen C."/>
            <person name="Brownlee C."/>
            <person name="Carrano C.J."/>
            <person name="Charrier B."/>
            <person name="Cho G.Y."/>
            <person name="Coelho S.M."/>
            <person name="Collen J."/>
            <person name="Corre E."/>
            <person name="Da Silva C."/>
            <person name="Delage L."/>
            <person name="Delaroque N."/>
            <person name="Dittami S.M."/>
            <person name="Doulbeau S."/>
            <person name="Elias M."/>
            <person name="Farnham G."/>
            <person name="Gachon C.M."/>
            <person name="Gschloessl B."/>
            <person name="Heesch S."/>
            <person name="Jabbari K."/>
            <person name="Jubin C."/>
            <person name="Kawai H."/>
            <person name="Kimura K."/>
            <person name="Kloareg B."/>
            <person name="Kupper F.C."/>
            <person name="Lang D."/>
            <person name="Le Bail A."/>
            <person name="Leblanc C."/>
            <person name="Lerouge P."/>
            <person name="Lohr M."/>
            <person name="Lopez P.J."/>
            <person name="Martens C."/>
            <person name="Maumus F."/>
            <person name="Michel G."/>
            <person name="Miranda-Saavedra D."/>
            <person name="Morales J."/>
            <person name="Moreau H."/>
            <person name="Motomura T."/>
            <person name="Nagasato C."/>
            <person name="Napoli C.A."/>
            <person name="Nelson D.R."/>
            <person name="Nyvall-Collen P."/>
            <person name="Peters A.F."/>
            <person name="Pommier C."/>
            <person name="Potin P."/>
            <person name="Poulain J."/>
            <person name="Quesneville H."/>
            <person name="Read B."/>
            <person name="Rensing S.A."/>
            <person name="Ritter A."/>
            <person name="Rousvoal S."/>
            <person name="Samanta M."/>
            <person name="Samson G."/>
            <person name="Schroeder D.C."/>
            <person name="Segurens B."/>
            <person name="Strittmatter M."/>
            <person name="Tonon T."/>
            <person name="Tregear J.W."/>
            <person name="Valentin K."/>
            <person name="von Dassow P."/>
            <person name="Yamagishi T."/>
            <person name="Van de Peer Y."/>
            <person name="Wincker P."/>
        </authorList>
    </citation>
    <scope>NUCLEOTIDE SEQUENCE [LARGE SCALE GENOMIC DNA]</scope>
    <source>
        <strain evidence="8">Ec32 / CCAP1310/4</strain>
    </source>
</reference>
<dbReference type="InParanoid" id="D7G1N0"/>
<feature type="transmembrane region" description="Helical" evidence="5">
    <location>
        <begin position="296"/>
        <end position="312"/>
    </location>
</feature>
<evidence type="ECO:0000313" key="7">
    <source>
        <dbReference type="EMBL" id="CBJ33275.1"/>
    </source>
</evidence>
<keyword evidence="8" id="KW-1185">Reference proteome</keyword>
<dbReference type="EMBL" id="FN649760">
    <property type="protein sequence ID" value="CBJ33275.1"/>
    <property type="molecule type" value="Genomic_DNA"/>
</dbReference>
<dbReference type="PANTHER" id="PTHR11132">
    <property type="entry name" value="SOLUTE CARRIER FAMILY 35"/>
    <property type="match status" value="1"/>
</dbReference>
<dbReference type="InterPro" id="IPR004853">
    <property type="entry name" value="Sugar_P_trans_dom"/>
</dbReference>
<sequence>MPVETRASAAAAAAKAPDAKPPPSGVGSLAVLFVMWYGFNAYYNISNKMVTVIGLVYLIPMWASGMQKVPKLTKDDVIKLLPISILHAGGHLAAVLSMSAGAVSFTHIIKASEPVASTVIGPFFGVEVQPMTVNMFLLPIVGGVAYAAMKPGQGLDMSQLTNLASGYAMASNIFFAIRGILSKQVMTPEYKETKNMSASNTYGVLTIMSSVILVLPMLFFEGLASKDAFDDVKDKATLLKTLLGCGISYYLYNEMGFRVLNRLDPVSSAVGNTVKRVVIMGAAVLFLGEEMNANKLIGACIAVAGTLAYSLAKNYAAAAKKTKAA</sequence>
<keyword evidence="2 5" id="KW-0812">Transmembrane</keyword>
<dbReference type="Pfam" id="PF03151">
    <property type="entry name" value="TPT"/>
    <property type="match status" value="1"/>
</dbReference>
<feature type="transmembrane region" description="Helical" evidence="5">
    <location>
        <begin position="85"/>
        <end position="108"/>
    </location>
</feature>
<dbReference type="Proteomes" id="UP000002630">
    <property type="component" value="Unassembled WGS sequence"/>
</dbReference>
<feature type="transmembrane region" description="Helical" evidence="5">
    <location>
        <begin position="45"/>
        <end position="64"/>
    </location>
</feature>
<dbReference type="AlphaFoldDB" id="D7G1N0"/>
<feature type="transmembrane region" description="Helical" evidence="5">
    <location>
        <begin position="21"/>
        <end position="39"/>
    </location>
</feature>
<dbReference type="InterPro" id="IPR050186">
    <property type="entry name" value="TPT_transporter"/>
</dbReference>
<dbReference type="SUPFAM" id="SSF103481">
    <property type="entry name" value="Multidrug resistance efflux transporter EmrE"/>
    <property type="match status" value="1"/>
</dbReference>
<dbReference type="eggNOG" id="KOG1441">
    <property type="taxonomic scope" value="Eukaryota"/>
</dbReference>
<evidence type="ECO:0000256" key="2">
    <source>
        <dbReference type="ARBA" id="ARBA00022692"/>
    </source>
</evidence>
<protein>
    <submittedName>
        <fullName evidence="7">Triose phosphate/phosphate translocator, non-green plastid, chloroplast (CTPT), C-terminal</fullName>
    </submittedName>
</protein>